<dbReference type="GO" id="GO:0008237">
    <property type="term" value="F:metallopeptidase activity"/>
    <property type="evidence" value="ECO:0007669"/>
    <property type="project" value="InterPro"/>
</dbReference>
<keyword evidence="9" id="KW-1185">Reference proteome</keyword>
<dbReference type="Proteomes" id="UP000474957">
    <property type="component" value="Unassembled WGS sequence"/>
</dbReference>
<name>A0A6L5YYJ6_9RHOB</name>
<dbReference type="InterPro" id="IPR001343">
    <property type="entry name" value="Hemolysn_Ca-bd"/>
</dbReference>
<dbReference type="Gene3D" id="2.150.10.10">
    <property type="entry name" value="Serralysin-like metalloprotease, C-terminal"/>
    <property type="match status" value="2"/>
</dbReference>
<comment type="cofactor">
    <cofactor evidence="1">
        <name>Ca(2+)</name>
        <dbReference type="ChEBI" id="CHEBI:29108"/>
    </cofactor>
</comment>
<dbReference type="Pfam" id="PF00353">
    <property type="entry name" value="HemolysinCabind"/>
    <property type="match status" value="3"/>
</dbReference>
<feature type="domain" description="Peptidase metallopeptidase" evidence="7">
    <location>
        <begin position="164"/>
        <end position="309"/>
    </location>
</feature>
<reference evidence="8 9" key="1">
    <citation type="submission" date="2019-10" db="EMBL/GenBank/DDBJ databases">
        <title>Cognatihalovulum marinum gen. nov. sp. nov., a new member of the family Rhodobacteraceae isolated from deep seawater of the Northwest Indian Ocean.</title>
        <authorList>
            <person name="Ruan C."/>
            <person name="Wang J."/>
            <person name="Zheng X."/>
            <person name="Song L."/>
            <person name="Zhu Y."/>
            <person name="Huang Y."/>
            <person name="Lu Z."/>
            <person name="Du W."/>
            <person name="Huang L."/>
            <person name="Dai X."/>
        </authorList>
    </citation>
    <scope>NUCLEOTIDE SEQUENCE [LARGE SCALE GENOMIC DNA]</scope>
    <source>
        <strain evidence="8 9">2CG4</strain>
    </source>
</reference>
<dbReference type="GO" id="GO:0005509">
    <property type="term" value="F:calcium ion binding"/>
    <property type="evidence" value="ECO:0007669"/>
    <property type="project" value="InterPro"/>
</dbReference>
<dbReference type="AlphaFoldDB" id="A0A6L5YYJ6"/>
<dbReference type="PRINTS" id="PR00313">
    <property type="entry name" value="CABNDNGRPT"/>
</dbReference>
<evidence type="ECO:0000313" key="9">
    <source>
        <dbReference type="Proteomes" id="UP000474957"/>
    </source>
</evidence>
<dbReference type="Pfam" id="PF04151">
    <property type="entry name" value="PPC"/>
    <property type="match status" value="1"/>
</dbReference>
<evidence type="ECO:0000256" key="4">
    <source>
        <dbReference type="ARBA" id="ARBA00022525"/>
    </source>
</evidence>
<comment type="subcellular location">
    <subcellularLocation>
        <location evidence="2">Secreted</location>
    </subcellularLocation>
</comment>
<comment type="similarity">
    <text evidence="3">Belongs to the peptidase M10B family.</text>
</comment>
<accession>A0A6L5YYJ6</accession>
<evidence type="ECO:0000256" key="1">
    <source>
        <dbReference type="ARBA" id="ARBA00001913"/>
    </source>
</evidence>
<dbReference type="SUPFAM" id="SSF51120">
    <property type="entry name" value="beta-Roll"/>
    <property type="match status" value="2"/>
</dbReference>
<keyword evidence="4" id="KW-0964">Secreted</keyword>
<dbReference type="PANTHER" id="PTHR38340">
    <property type="entry name" value="S-LAYER PROTEIN"/>
    <property type="match status" value="1"/>
</dbReference>
<dbReference type="Gene3D" id="3.40.390.10">
    <property type="entry name" value="Collagenase (Catalytic Domain)"/>
    <property type="match status" value="1"/>
</dbReference>
<dbReference type="InterPro" id="IPR006026">
    <property type="entry name" value="Peptidase_Metallo"/>
</dbReference>
<dbReference type="CDD" id="cd04277">
    <property type="entry name" value="ZnMc_serralysin_like"/>
    <property type="match status" value="1"/>
</dbReference>
<feature type="region of interest" description="Disordered" evidence="6">
    <location>
        <begin position="478"/>
        <end position="500"/>
    </location>
</feature>
<dbReference type="EMBL" id="WIND01000002">
    <property type="protein sequence ID" value="MSU88744.1"/>
    <property type="molecule type" value="Genomic_DNA"/>
</dbReference>
<dbReference type="InterPro" id="IPR024079">
    <property type="entry name" value="MetalloPept_cat_dom_sf"/>
</dbReference>
<dbReference type="InterPro" id="IPR007280">
    <property type="entry name" value="Peptidase_C_arc/bac"/>
</dbReference>
<dbReference type="GO" id="GO:0005615">
    <property type="term" value="C:extracellular space"/>
    <property type="evidence" value="ECO:0007669"/>
    <property type="project" value="InterPro"/>
</dbReference>
<evidence type="ECO:0000313" key="8">
    <source>
        <dbReference type="EMBL" id="MSU88744.1"/>
    </source>
</evidence>
<dbReference type="InterPro" id="IPR018511">
    <property type="entry name" value="Hemolysin-typ_Ca-bd_CS"/>
</dbReference>
<comment type="caution">
    <text evidence="8">The sequence shown here is derived from an EMBL/GenBank/DDBJ whole genome shotgun (WGS) entry which is preliminary data.</text>
</comment>
<gene>
    <name evidence="8" type="ORF">GE300_03800</name>
</gene>
<dbReference type="Gene3D" id="2.60.120.380">
    <property type="match status" value="1"/>
</dbReference>
<protein>
    <submittedName>
        <fullName evidence="8">Alkaline metalloproteinase</fullName>
    </submittedName>
</protein>
<dbReference type="SUPFAM" id="SSF55486">
    <property type="entry name" value="Metalloproteases ('zincins'), catalytic domain"/>
    <property type="match status" value="1"/>
</dbReference>
<dbReference type="InterPro" id="IPR013858">
    <property type="entry name" value="Peptidase_M10B_C"/>
</dbReference>
<evidence type="ECO:0000259" key="7">
    <source>
        <dbReference type="SMART" id="SM00235"/>
    </source>
</evidence>
<dbReference type="InterPro" id="IPR034033">
    <property type="entry name" value="Serralysin-like"/>
</dbReference>
<evidence type="ECO:0000256" key="5">
    <source>
        <dbReference type="ARBA" id="ARBA00022737"/>
    </source>
</evidence>
<dbReference type="GO" id="GO:0006508">
    <property type="term" value="P:proteolysis"/>
    <property type="evidence" value="ECO:0007669"/>
    <property type="project" value="InterPro"/>
</dbReference>
<organism evidence="8 9">
    <name type="scientific">Halovulum marinum</name>
    <dbReference type="NCBI Taxonomy" id="2662447"/>
    <lineage>
        <taxon>Bacteria</taxon>
        <taxon>Pseudomonadati</taxon>
        <taxon>Pseudomonadota</taxon>
        <taxon>Alphaproteobacteria</taxon>
        <taxon>Rhodobacterales</taxon>
        <taxon>Paracoccaceae</taxon>
        <taxon>Halovulum</taxon>
    </lineage>
</organism>
<dbReference type="Pfam" id="PF08548">
    <property type="entry name" value="Peptidase_M10_C"/>
    <property type="match status" value="1"/>
</dbReference>
<sequence length="616" mass="63688">MSKAAAGIPFTEQEAQLTEGAVTVEDVDAAPGTGTSYTLDTGDSFQGEVSVEGDRDWVRITLEAGKSYEFSMAGGTLSDGVLRLYDGSGTLLAVDDDNGAGLDPMIRGFTATAGGTYYLSAAAYADIYTGSYTLTFEEVIPPPPLKEWTVDEIALQLTDSYWIGTGRAPRSFELQPGEAITVNLAGLNADGRTLAERALLAWTWSTGLEFATTTGAADITFDDEVDGGFATLSVQNGVITAAHVNVGTSWLAAYGTSIDSYSFQTYMHEIGHALGLGHAGPYNGSAIWGEDNSYLNDSWQMTVMSYFSQIENSWLDASYAFLVTPMIADVAAVAALYGAPADLRTGNTTYGDNANSGGYLDGVAGFSTPVAFTIVDGGGLDLLDASNGTTAQVLDLRDGAVSNLWGLTGNVLIALGTIIEAGIGGAGADQIFGNGAGNLLIGNGGADSVWGYGEADYLRGRGGDDVLRGHRGNDLLEGNGDDDVLRGHTGNDRLTGGSGQDRLHGGNGRDVLCGGAGDDTLSGGAGSDLLKGAWGDDRLIGGAAGDMFLFRGGHGSDVIVDFELGSDLILIAGGFGMGDVGITDAARGARVTFDDVTVLVKNILADSLTADDFMFV</sequence>
<dbReference type="SMART" id="SM00235">
    <property type="entry name" value="ZnMc"/>
    <property type="match status" value="1"/>
</dbReference>
<proteinExistence type="inferred from homology"/>
<dbReference type="InterPro" id="IPR011049">
    <property type="entry name" value="Serralysin-like_metalloprot_C"/>
</dbReference>
<dbReference type="GO" id="GO:0008270">
    <property type="term" value="F:zinc ion binding"/>
    <property type="evidence" value="ECO:0007669"/>
    <property type="project" value="InterPro"/>
</dbReference>
<dbReference type="InterPro" id="IPR050557">
    <property type="entry name" value="RTX_toxin/Mannuronan_C5-epim"/>
</dbReference>
<evidence type="ECO:0000256" key="6">
    <source>
        <dbReference type="SAM" id="MobiDB-lite"/>
    </source>
</evidence>
<keyword evidence="5" id="KW-0677">Repeat</keyword>
<evidence type="ECO:0000256" key="3">
    <source>
        <dbReference type="ARBA" id="ARBA00009490"/>
    </source>
</evidence>
<dbReference type="PROSITE" id="PS00330">
    <property type="entry name" value="HEMOLYSIN_CALCIUM"/>
    <property type="match status" value="3"/>
</dbReference>
<evidence type="ECO:0000256" key="2">
    <source>
        <dbReference type="ARBA" id="ARBA00004613"/>
    </source>
</evidence>
<dbReference type="PANTHER" id="PTHR38340:SF1">
    <property type="entry name" value="S-LAYER PROTEIN"/>
    <property type="match status" value="1"/>
</dbReference>